<comment type="caution">
    <text evidence="1">The sequence shown here is derived from an EMBL/GenBank/DDBJ whole genome shotgun (WGS) entry which is preliminary data.</text>
</comment>
<sequence>MLLGEVHMWEYRDMATAFQDNSWSTPRCSWWDCSPGHWEKCEMFHEGGLQASSSVMTPSNNSDCPSAALADKHKDKLVLQGWEQRWEQEDMIQGNTKAAVLRFWPLMGKNVRAMLGDVPRLSGVKSKKPYALKSQRGF</sequence>
<dbReference type="Proteomes" id="UP000190648">
    <property type="component" value="Unassembled WGS sequence"/>
</dbReference>
<reference evidence="1 2" key="1">
    <citation type="submission" date="2016-02" db="EMBL/GenBank/DDBJ databases">
        <title>Band-tailed pigeon sequencing and assembly.</title>
        <authorList>
            <person name="Soares A.E."/>
            <person name="Novak B.J."/>
            <person name="Rice E.S."/>
            <person name="O'Connell B."/>
            <person name="Chang D."/>
            <person name="Weber S."/>
            <person name="Shapiro B."/>
        </authorList>
    </citation>
    <scope>NUCLEOTIDE SEQUENCE [LARGE SCALE GENOMIC DNA]</scope>
    <source>
        <strain evidence="1">BTP2013</strain>
        <tissue evidence="1">Blood</tissue>
    </source>
</reference>
<organism evidence="1 2">
    <name type="scientific">Patagioenas fasciata monilis</name>
    <dbReference type="NCBI Taxonomy" id="372326"/>
    <lineage>
        <taxon>Eukaryota</taxon>
        <taxon>Metazoa</taxon>
        <taxon>Chordata</taxon>
        <taxon>Craniata</taxon>
        <taxon>Vertebrata</taxon>
        <taxon>Euteleostomi</taxon>
        <taxon>Archelosauria</taxon>
        <taxon>Archosauria</taxon>
        <taxon>Dinosauria</taxon>
        <taxon>Saurischia</taxon>
        <taxon>Theropoda</taxon>
        <taxon>Coelurosauria</taxon>
        <taxon>Aves</taxon>
        <taxon>Neognathae</taxon>
        <taxon>Neoaves</taxon>
        <taxon>Columbimorphae</taxon>
        <taxon>Columbiformes</taxon>
        <taxon>Columbidae</taxon>
        <taxon>Patagioenas</taxon>
    </lineage>
</organism>
<evidence type="ECO:0000313" key="2">
    <source>
        <dbReference type="Proteomes" id="UP000190648"/>
    </source>
</evidence>
<keyword evidence="2" id="KW-1185">Reference proteome</keyword>
<evidence type="ECO:0000313" key="1">
    <source>
        <dbReference type="EMBL" id="OPJ80384.1"/>
    </source>
</evidence>
<accession>A0A1V4K7H0</accession>
<name>A0A1V4K7H0_PATFA</name>
<gene>
    <name evidence="1" type="ORF">AV530_010713</name>
</gene>
<dbReference type="AlphaFoldDB" id="A0A1V4K7H0"/>
<protein>
    <submittedName>
        <fullName evidence="1">Uncharacterized protein</fullName>
    </submittedName>
</protein>
<dbReference type="EMBL" id="LSYS01004200">
    <property type="protein sequence ID" value="OPJ80384.1"/>
    <property type="molecule type" value="Genomic_DNA"/>
</dbReference>
<proteinExistence type="predicted"/>